<sequence>MYAHLINKYESAIMIISSVQKALVHRQTGFVVPCKLITGPQQRQQLDTALQAFADACLFVWSYGKQHKISQQWQLHQACYQQIRELYSLPANLAIRAVARVAPALKEDKVIFYPFPPNHVVFDSRTFTLKNDEWTVGLTLLQGREKFHLDIGNCQKKVLSGKHPASATLFKKYKSYYLDIQV</sequence>
<gene>
    <name evidence="1" type="ORF">GXP67_04360</name>
</gene>
<evidence type="ECO:0000313" key="2">
    <source>
        <dbReference type="Proteomes" id="UP000480178"/>
    </source>
</evidence>
<proteinExistence type="predicted"/>
<dbReference type="KEGG" id="rhoz:GXP67_04360"/>
<dbReference type="EMBL" id="CP048222">
    <property type="protein sequence ID" value="QHT65957.1"/>
    <property type="molecule type" value="Genomic_DNA"/>
</dbReference>
<name>A0A6C0GDF1_9BACT</name>
<reference evidence="1 2" key="1">
    <citation type="submission" date="2020-01" db="EMBL/GenBank/DDBJ databases">
        <authorList>
            <person name="Kim M.K."/>
        </authorList>
    </citation>
    <scope>NUCLEOTIDE SEQUENCE [LARGE SCALE GENOMIC DNA]</scope>
    <source>
        <strain evidence="1 2">172606-1</strain>
    </source>
</reference>
<protein>
    <submittedName>
        <fullName evidence="1">Uncharacterized protein</fullName>
    </submittedName>
</protein>
<organism evidence="1 2">
    <name type="scientific">Rhodocytophaga rosea</name>
    <dbReference type="NCBI Taxonomy" id="2704465"/>
    <lineage>
        <taxon>Bacteria</taxon>
        <taxon>Pseudomonadati</taxon>
        <taxon>Bacteroidota</taxon>
        <taxon>Cytophagia</taxon>
        <taxon>Cytophagales</taxon>
        <taxon>Rhodocytophagaceae</taxon>
        <taxon>Rhodocytophaga</taxon>
    </lineage>
</organism>
<dbReference type="Proteomes" id="UP000480178">
    <property type="component" value="Chromosome"/>
</dbReference>
<dbReference type="AlphaFoldDB" id="A0A6C0GDF1"/>
<dbReference type="RefSeq" id="WP_162442030.1">
    <property type="nucleotide sequence ID" value="NZ_CP048222.1"/>
</dbReference>
<keyword evidence="2" id="KW-1185">Reference proteome</keyword>
<evidence type="ECO:0000313" key="1">
    <source>
        <dbReference type="EMBL" id="QHT65957.1"/>
    </source>
</evidence>
<accession>A0A6C0GDF1</accession>